<evidence type="ECO:0000313" key="3">
    <source>
        <dbReference type="EMBL" id="EME36536.1"/>
    </source>
</evidence>
<dbReference type="EMBL" id="ANHZ02000012">
    <property type="protein sequence ID" value="EME36536.1"/>
    <property type="molecule type" value="Genomic_DNA"/>
</dbReference>
<dbReference type="GO" id="GO:0004222">
    <property type="term" value="F:metalloendopeptidase activity"/>
    <property type="evidence" value="ECO:0007669"/>
    <property type="project" value="TreeGrafter"/>
</dbReference>
<dbReference type="InterPro" id="IPR011055">
    <property type="entry name" value="Dup_hybrid_motif"/>
</dbReference>
<dbReference type="CDD" id="cd12797">
    <property type="entry name" value="M23_peptidase"/>
    <property type="match status" value="1"/>
</dbReference>
<dbReference type="InterPro" id="IPR016047">
    <property type="entry name" value="M23ase_b-sheet_dom"/>
</dbReference>
<sequence>MPATWESYGDGGSITDPEDSIAAYGRYMKDLKGQVEPMADGDAGKLIELTLAAYNAGPGAVEQHGGVPPYQETQNYVKTITAGGQEEYSTDCKANAATKAWDGDLGDGEWTNPLPGGQFTSGYGHRDISGVPEWAKNHVGVDISTGGAGDVLAPADMEIVEFYEPDACIKGKQKDEPQFYFNLCHLAENYVDEGDEVTRGDVIGVEGNTGQISGMATHLHVEIFKPDSPSPPQPYNGSNIDPEPILKEKGAWPK</sequence>
<dbReference type="Gene3D" id="1.10.530.10">
    <property type="match status" value="1"/>
</dbReference>
<evidence type="ECO:0000259" key="2">
    <source>
        <dbReference type="Pfam" id="PF01551"/>
    </source>
</evidence>
<feature type="domain" description="M23ase beta-sheet core" evidence="2">
    <location>
        <begin position="137"/>
        <end position="228"/>
    </location>
</feature>
<dbReference type="Pfam" id="PF01551">
    <property type="entry name" value="Peptidase_M23"/>
    <property type="match status" value="1"/>
</dbReference>
<gene>
    <name evidence="3" type="ORF">C884_00330</name>
</gene>
<name>M2XBU3_9MICC</name>
<organism evidence="3 4">
    <name type="scientific">Kocuria palustris PEL</name>
    <dbReference type="NCBI Taxonomy" id="1236550"/>
    <lineage>
        <taxon>Bacteria</taxon>
        <taxon>Bacillati</taxon>
        <taxon>Actinomycetota</taxon>
        <taxon>Actinomycetes</taxon>
        <taxon>Micrococcales</taxon>
        <taxon>Micrococcaceae</taxon>
        <taxon>Kocuria</taxon>
    </lineage>
</organism>
<reference evidence="3 4" key="1">
    <citation type="journal article" date="2014" name="Genome Announc.">
        <title>Draft Genome Sequence of Kocuria palustris PEL.</title>
        <authorList>
            <person name="Sharma G."/>
            <person name="Khatri I."/>
            <person name="Subramanian S."/>
        </authorList>
    </citation>
    <scope>NUCLEOTIDE SEQUENCE [LARGE SCALE GENOMIC DNA]</scope>
    <source>
        <strain evidence="3 4">PEL</strain>
    </source>
</reference>
<comment type="caution">
    <text evidence="3">The sequence shown here is derived from an EMBL/GenBank/DDBJ whole genome shotgun (WGS) entry which is preliminary data.</text>
</comment>
<keyword evidence="4" id="KW-1185">Reference proteome</keyword>
<dbReference type="Proteomes" id="UP000009877">
    <property type="component" value="Unassembled WGS sequence"/>
</dbReference>
<dbReference type="AlphaFoldDB" id="M2XBU3"/>
<dbReference type="InterPro" id="IPR023346">
    <property type="entry name" value="Lysozyme-like_dom_sf"/>
</dbReference>
<feature type="region of interest" description="Disordered" evidence="1">
    <location>
        <begin position="225"/>
        <end position="254"/>
    </location>
</feature>
<dbReference type="Gene3D" id="2.70.70.10">
    <property type="entry name" value="Glucose Permease (Domain IIA)"/>
    <property type="match status" value="1"/>
</dbReference>
<evidence type="ECO:0000256" key="1">
    <source>
        <dbReference type="SAM" id="MobiDB-lite"/>
    </source>
</evidence>
<dbReference type="PANTHER" id="PTHR21666:SF270">
    <property type="entry name" value="MUREIN HYDROLASE ACTIVATOR ENVC"/>
    <property type="match status" value="1"/>
</dbReference>
<protein>
    <submittedName>
        <fullName evidence="3">Secreted transglycosylase</fullName>
    </submittedName>
</protein>
<dbReference type="SUPFAM" id="SSF51261">
    <property type="entry name" value="Duplicated hybrid motif"/>
    <property type="match status" value="1"/>
</dbReference>
<accession>M2XBU3</accession>
<dbReference type="InterPro" id="IPR050570">
    <property type="entry name" value="Cell_wall_metabolism_enzyme"/>
</dbReference>
<feature type="compositionally biased region" description="Basic and acidic residues" evidence="1">
    <location>
        <begin position="244"/>
        <end position="254"/>
    </location>
</feature>
<evidence type="ECO:0000313" key="4">
    <source>
        <dbReference type="Proteomes" id="UP000009877"/>
    </source>
</evidence>
<proteinExistence type="predicted"/>
<dbReference type="CDD" id="cd00254">
    <property type="entry name" value="LT-like"/>
    <property type="match status" value="1"/>
</dbReference>
<dbReference type="PANTHER" id="PTHR21666">
    <property type="entry name" value="PEPTIDASE-RELATED"/>
    <property type="match status" value="1"/>
</dbReference>
<dbReference type="SUPFAM" id="SSF53955">
    <property type="entry name" value="Lysozyme-like"/>
    <property type="match status" value="1"/>
</dbReference>